<accession>A0ACB5T9N7</accession>
<evidence type="ECO:0000313" key="2">
    <source>
        <dbReference type="Proteomes" id="UP001165064"/>
    </source>
</evidence>
<keyword evidence="2" id="KW-1185">Reference proteome</keyword>
<gene>
    <name evidence="1" type="ORF">Amon02_000644500</name>
</gene>
<name>A0ACB5T9N7_AMBMO</name>
<evidence type="ECO:0000313" key="1">
    <source>
        <dbReference type="EMBL" id="GME83848.1"/>
    </source>
</evidence>
<dbReference type="EMBL" id="BSXS01005031">
    <property type="protein sequence ID" value="GME83848.1"/>
    <property type="molecule type" value="Genomic_DNA"/>
</dbReference>
<organism evidence="1 2">
    <name type="scientific">Ambrosiozyma monospora</name>
    <name type="common">Yeast</name>
    <name type="synonym">Endomycopsis monosporus</name>
    <dbReference type="NCBI Taxonomy" id="43982"/>
    <lineage>
        <taxon>Eukaryota</taxon>
        <taxon>Fungi</taxon>
        <taxon>Dikarya</taxon>
        <taxon>Ascomycota</taxon>
        <taxon>Saccharomycotina</taxon>
        <taxon>Pichiomycetes</taxon>
        <taxon>Pichiales</taxon>
        <taxon>Pichiaceae</taxon>
        <taxon>Ambrosiozyma</taxon>
    </lineage>
</organism>
<reference evidence="1" key="1">
    <citation type="submission" date="2023-04" db="EMBL/GenBank/DDBJ databases">
        <title>Ambrosiozyma monospora NBRC 10751.</title>
        <authorList>
            <person name="Ichikawa N."/>
            <person name="Sato H."/>
            <person name="Tonouchi N."/>
        </authorList>
    </citation>
    <scope>NUCLEOTIDE SEQUENCE</scope>
    <source>
        <strain evidence="1">NBRC 10751</strain>
    </source>
</reference>
<dbReference type="Proteomes" id="UP001165064">
    <property type="component" value="Unassembled WGS sequence"/>
</dbReference>
<sequence length="118" mass="13016">MVLSSASSREFPMDIFPSGAIDLLSLLRSRAPYITRHPLPLSLRTPDSSNLALKPTTISMLTQYGDDLCPFSSGFLSTHTIVPRSELAVWSNSKLIDQITSPPQFVTESVGFFTLWVV</sequence>
<comment type="caution">
    <text evidence="1">The sequence shown here is derived from an EMBL/GenBank/DDBJ whole genome shotgun (WGS) entry which is preliminary data.</text>
</comment>
<proteinExistence type="predicted"/>
<protein>
    <submittedName>
        <fullName evidence="1">Unnamed protein product</fullName>
    </submittedName>
</protein>